<sequence>MKRWGWGGLSKHYPRSPPEVLVDCRSDCDSSSSVIDDGECKVGGASSCVVRKAPLMFDLNMPPTMDDMDVDGEDLQCTMLRL</sequence>
<dbReference type="EMBL" id="BAABME010010592">
    <property type="protein sequence ID" value="GAA0180151.1"/>
    <property type="molecule type" value="Genomic_DNA"/>
</dbReference>
<proteinExistence type="predicted"/>
<dbReference type="Proteomes" id="UP001454036">
    <property type="component" value="Unassembled WGS sequence"/>
</dbReference>
<evidence type="ECO:0000313" key="1">
    <source>
        <dbReference type="EMBL" id="GAA0180151.1"/>
    </source>
</evidence>
<evidence type="ECO:0000313" key="2">
    <source>
        <dbReference type="Proteomes" id="UP001454036"/>
    </source>
</evidence>
<reference evidence="1 2" key="1">
    <citation type="submission" date="2024-01" db="EMBL/GenBank/DDBJ databases">
        <title>The complete chloroplast genome sequence of Lithospermum erythrorhizon: insights into the phylogenetic relationship among Boraginaceae species and the maternal lineages of purple gromwells.</title>
        <authorList>
            <person name="Okada T."/>
            <person name="Watanabe K."/>
        </authorList>
    </citation>
    <scope>NUCLEOTIDE SEQUENCE [LARGE SCALE GENOMIC DNA]</scope>
</reference>
<comment type="caution">
    <text evidence="1">The sequence shown here is derived from an EMBL/GenBank/DDBJ whole genome shotgun (WGS) entry which is preliminary data.</text>
</comment>
<name>A0AAV3RRL3_LITER</name>
<organism evidence="1 2">
    <name type="scientific">Lithospermum erythrorhizon</name>
    <name type="common">Purple gromwell</name>
    <name type="synonym">Lithospermum officinale var. erythrorhizon</name>
    <dbReference type="NCBI Taxonomy" id="34254"/>
    <lineage>
        <taxon>Eukaryota</taxon>
        <taxon>Viridiplantae</taxon>
        <taxon>Streptophyta</taxon>
        <taxon>Embryophyta</taxon>
        <taxon>Tracheophyta</taxon>
        <taxon>Spermatophyta</taxon>
        <taxon>Magnoliopsida</taxon>
        <taxon>eudicotyledons</taxon>
        <taxon>Gunneridae</taxon>
        <taxon>Pentapetalae</taxon>
        <taxon>asterids</taxon>
        <taxon>lamiids</taxon>
        <taxon>Boraginales</taxon>
        <taxon>Boraginaceae</taxon>
        <taxon>Boraginoideae</taxon>
        <taxon>Lithospermeae</taxon>
        <taxon>Lithospermum</taxon>
    </lineage>
</organism>
<accession>A0AAV3RRL3</accession>
<keyword evidence="2" id="KW-1185">Reference proteome</keyword>
<protein>
    <submittedName>
        <fullName evidence="1">Uncharacterized protein</fullName>
    </submittedName>
</protein>
<gene>
    <name evidence="1" type="ORF">LIER_30072</name>
</gene>
<dbReference type="AlphaFoldDB" id="A0AAV3RRL3"/>